<reference evidence="1" key="2">
    <citation type="submission" date="2021-01" db="EMBL/GenBank/DDBJ databases">
        <authorList>
            <person name="Schikora-Tamarit M.A."/>
        </authorList>
    </citation>
    <scope>NUCLEOTIDE SEQUENCE</scope>
    <source>
        <strain evidence="1">CBS6075</strain>
    </source>
</reference>
<dbReference type="Proteomes" id="UP000769157">
    <property type="component" value="Unassembled WGS sequence"/>
</dbReference>
<dbReference type="Gene3D" id="3.30.230.90">
    <property type="match status" value="1"/>
</dbReference>
<accession>A0A9P8NWX2</accession>
<dbReference type="RefSeq" id="XP_046058272.1">
    <property type="nucleotide sequence ID" value="XM_046208520.1"/>
</dbReference>
<evidence type="ECO:0000313" key="2">
    <source>
        <dbReference type="Proteomes" id="UP000769157"/>
    </source>
</evidence>
<sequence>MLRRTFREKSVQLDGHDVSCTVVEFPNKQIVSLSRDGEMEVSYDLPARPLTMKGAEFTMTNSLIGGNLKTQALAGQIGQQITKNTIFNTSGKFFSKADVTEHDHELLVKLIGFVSGCL</sequence>
<dbReference type="AlphaFoldDB" id="A0A9P8NWX2"/>
<reference evidence="1" key="1">
    <citation type="journal article" date="2021" name="Open Biol.">
        <title>Shared evolutionary footprints suggest mitochondrial oxidative damage underlies multiple complex I losses in fungi.</title>
        <authorList>
            <person name="Schikora-Tamarit M.A."/>
            <person name="Marcet-Houben M."/>
            <person name="Nosek J."/>
            <person name="Gabaldon T."/>
        </authorList>
    </citation>
    <scope>NUCLEOTIDE SEQUENCE</scope>
    <source>
        <strain evidence="1">CBS6075</strain>
    </source>
</reference>
<organism evidence="1 2">
    <name type="scientific">Ogataea philodendri</name>
    <dbReference type="NCBI Taxonomy" id="1378263"/>
    <lineage>
        <taxon>Eukaryota</taxon>
        <taxon>Fungi</taxon>
        <taxon>Dikarya</taxon>
        <taxon>Ascomycota</taxon>
        <taxon>Saccharomycotina</taxon>
        <taxon>Pichiomycetes</taxon>
        <taxon>Pichiales</taxon>
        <taxon>Pichiaceae</taxon>
        <taxon>Ogataea</taxon>
    </lineage>
</organism>
<keyword evidence="2" id="KW-1185">Reference proteome</keyword>
<dbReference type="EMBL" id="JAEUBE010000504">
    <property type="protein sequence ID" value="KAH3660569.1"/>
    <property type="molecule type" value="Genomic_DNA"/>
</dbReference>
<protein>
    <submittedName>
        <fullName evidence="1">Uncharacterized protein</fullName>
    </submittedName>
</protein>
<dbReference type="InterPro" id="IPR053720">
    <property type="entry name" value="Psm_Assembly_Chaperone"/>
</dbReference>
<evidence type="ECO:0000313" key="1">
    <source>
        <dbReference type="EMBL" id="KAH3660569.1"/>
    </source>
</evidence>
<dbReference type="GeneID" id="70239119"/>
<comment type="caution">
    <text evidence="1">The sequence shown here is derived from an EMBL/GenBank/DDBJ whole genome shotgun (WGS) entry which is preliminary data.</text>
</comment>
<proteinExistence type="predicted"/>
<gene>
    <name evidence="1" type="ORF">OGAPHI_007155</name>
</gene>
<name>A0A9P8NWX2_9ASCO</name>
<dbReference type="OrthoDB" id="3980246at2759"/>